<dbReference type="EMBL" id="KZ506086">
    <property type="protein sequence ID" value="PKU41697.1"/>
    <property type="molecule type" value="Genomic_DNA"/>
</dbReference>
<name>A0A2I0U6L1_LIMLA</name>
<proteinExistence type="predicted"/>
<dbReference type="AlphaFoldDB" id="A0A2I0U6L1"/>
<organism evidence="1 2">
    <name type="scientific">Limosa lapponica baueri</name>
    <dbReference type="NCBI Taxonomy" id="1758121"/>
    <lineage>
        <taxon>Eukaryota</taxon>
        <taxon>Metazoa</taxon>
        <taxon>Chordata</taxon>
        <taxon>Craniata</taxon>
        <taxon>Vertebrata</taxon>
        <taxon>Euteleostomi</taxon>
        <taxon>Archelosauria</taxon>
        <taxon>Archosauria</taxon>
        <taxon>Dinosauria</taxon>
        <taxon>Saurischia</taxon>
        <taxon>Theropoda</taxon>
        <taxon>Coelurosauria</taxon>
        <taxon>Aves</taxon>
        <taxon>Neognathae</taxon>
        <taxon>Neoaves</taxon>
        <taxon>Charadriiformes</taxon>
        <taxon>Scolopacidae</taxon>
        <taxon>Limosa</taxon>
    </lineage>
</organism>
<dbReference type="Proteomes" id="UP000233556">
    <property type="component" value="Unassembled WGS sequence"/>
</dbReference>
<gene>
    <name evidence="1" type="ORF">llap_7989</name>
</gene>
<reference evidence="2" key="2">
    <citation type="submission" date="2017-12" db="EMBL/GenBank/DDBJ databases">
        <title>Genome sequence of the Bar-tailed Godwit (Limosa lapponica baueri).</title>
        <authorList>
            <person name="Lima N.C.B."/>
            <person name="Parody-Merino A.M."/>
            <person name="Battley P.F."/>
            <person name="Fidler A.E."/>
            <person name="Prosdocimi F."/>
        </authorList>
    </citation>
    <scope>NUCLEOTIDE SEQUENCE [LARGE SCALE GENOMIC DNA]</scope>
</reference>
<evidence type="ECO:0000313" key="2">
    <source>
        <dbReference type="Proteomes" id="UP000233556"/>
    </source>
</evidence>
<keyword evidence="2" id="KW-1185">Reference proteome</keyword>
<sequence length="127" mass="14088">MKSLRCRTSAVSVLGFCCEARLVRGVMPSRRDARLALRPRDVNLVKVNCGNIKCCEIANAEAFLQISRKPLPPVCCVPFGSLLKSAETTKFYITQMKSCHYLSLFHPLHSLCPADAQQDDFPPKGCT</sequence>
<reference evidence="2" key="1">
    <citation type="submission" date="2017-11" db="EMBL/GenBank/DDBJ databases">
        <authorList>
            <person name="Lima N.C."/>
            <person name="Parody-Merino A.M."/>
            <person name="Battley P.F."/>
            <person name="Fidler A.E."/>
            <person name="Prosdocimi F."/>
        </authorList>
    </citation>
    <scope>NUCLEOTIDE SEQUENCE [LARGE SCALE GENOMIC DNA]</scope>
</reference>
<evidence type="ECO:0000313" key="1">
    <source>
        <dbReference type="EMBL" id="PKU41697.1"/>
    </source>
</evidence>
<accession>A0A2I0U6L1</accession>
<protein>
    <submittedName>
        <fullName evidence="1">Uncharacterized protein</fullName>
    </submittedName>
</protein>